<keyword evidence="4" id="KW-0411">Iron-sulfur</keyword>
<name>A0A0F9EBN5_9ZZZZ</name>
<sequence length="249" mass="29140">MDLPKYIDIELNTSCNLHCEPCPYKEFHRKPEFMKAYVLDDILDQIDWDCSIKLCQRGEPLLSSILIDSIKKVKKKGLRVVINTNGFYLNHMAKDLIKAGLDELYLSDYNHSQQFQNACMFSALLQMYNSKLRFTVKTNNPHQWEGIAHNIIKPVYYKHLDDTDDPSVLPDWKCEQLFEKLIIDPGGRVRCCCGAVNPQKYVGSIRNTTLKEIWNSNLLFLYRRHHKNGESHKISMCRKCAYRRSFISK</sequence>
<dbReference type="Pfam" id="PF04055">
    <property type="entry name" value="Radical_SAM"/>
    <property type="match status" value="1"/>
</dbReference>
<dbReference type="SFLD" id="SFLDS00029">
    <property type="entry name" value="Radical_SAM"/>
    <property type="match status" value="1"/>
</dbReference>
<evidence type="ECO:0000259" key="6">
    <source>
        <dbReference type="Pfam" id="PF13186"/>
    </source>
</evidence>
<dbReference type="InterPro" id="IPR023885">
    <property type="entry name" value="4Fe4S-binding_SPASM_dom"/>
</dbReference>
<evidence type="ECO:0000256" key="4">
    <source>
        <dbReference type="ARBA" id="ARBA00023014"/>
    </source>
</evidence>
<dbReference type="Gene3D" id="3.20.20.70">
    <property type="entry name" value="Aldolase class I"/>
    <property type="match status" value="1"/>
</dbReference>
<dbReference type="InterPro" id="IPR013785">
    <property type="entry name" value="Aldolase_TIM"/>
</dbReference>
<organism evidence="7">
    <name type="scientific">marine sediment metagenome</name>
    <dbReference type="NCBI Taxonomy" id="412755"/>
    <lineage>
        <taxon>unclassified sequences</taxon>
        <taxon>metagenomes</taxon>
        <taxon>ecological metagenomes</taxon>
    </lineage>
</organism>
<protein>
    <submittedName>
        <fullName evidence="7">Uncharacterized protein</fullName>
    </submittedName>
</protein>
<evidence type="ECO:0000256" key="1">
    <source>
        <dbReference type="ARBA" id="ARBA00022691"/>
    </source>
</evidence>
<feature type="domain" description="Radical SAM core" evidence="5">
    <location>
        <begin position="12"/>
        <end position="107"/>
    </location>
</feature>
<dbReference type="PANTHER" id="PTHR11228:SF7">
    <property type="entry name" value="PQQA PEPTIDE CYCLASE"/>
    <property type="match status" value="1"/>
</dbReference>
<accession>A0A0F9EBN5</accession>
<reference evidence="7" key="1">
    <citation type="journal article" date="2015" name="Nature">
        <title>Complex archaea that bridge the gap between prokaryotes and eukaryotes.</title>
        <authorList>
            <person name="Spang A."/>
            <person name="Saw J.H."/>
            <person name="Jorgensen S.L."/>
            <person name="Zaremba-Niedzwiedzka K."/>
            <person name="Martijn J."/>
            <person name="Lind A.E."/>
            <person name="van Eijk R."/>
            <person name="Schleper C."/>
            <person name="Guy L."/>
            <person name="Ettema T.J."/>
        </authorList>
    </citation>
    <scope>NUCLEOTIDE SEQUENCE</scope>
</reference>
<dbReference type="InterPro" id="IPR050377">
    <property type="entry name" value="Radical_SAM_PqqE_MftC-like"/>
</dbReference>
<dbReference type="GO" id="GO:0003824">
    <property type="term" value="F:catalytic activity"/>
    <property type="evidence" value="ECO:0007669"/>
    <property type="project" value="InterPro"/>
</dbReference>
<feature type="non-terminal residue" evidence="7">
    <location>
        <position position="249"/>
    </location>
</feature>
<keyword evidence="1" id="KW-0949">S-adenosyl-L-methionine</keyword>
<gene>
    <name evidence="7" type="ORF">LCGC14_2173010</name>
</gene>
<feature type="domain" description="4Fe4S-binding SPASM" evidence="6">
    <location>
        <begin position="174"/>
        <end position="240"/>
    </location>
</feature>
<dbReference type="InterPro" id="IPR058240">
    <property type="entry name" value="rSAM_sf"/>
</dbReference>
<dbReference type="SUPFAM" id="SSF102114">
    <property type="entry name" value="Radical SAM enzymes"/>
    <property type="match status" value="1"/>
</dbReference>
<dbReference type="GO" id="GO:0046872">
    <property type="term" value="F:metal ion binding"/>
    <property type="evidence" value="ECO:0007669"/>
    <property type="project" value="UniProtKB-KW"/>
</dbReference>
<evidence type="ECO:0000313" key="7">
    <source>
        <dbReference type="EMBL" id="KKL63651.1"/>
    </source>
</evidence>
<evidence type="ECO:0000259" key="5">
    <source>
        <dbReference type="Pfam" id="PF04055"/>
    </source>
</evidence>
<keyword evidence="2" id="KW-0479">Metal-binding</keyword>
<dbReference type="AlphaFoldDB" id="A0A0F9EBN5"/>
<dbReference type="CDD" id="cd21109">
    <property type="entry name" value="SPASM"/>
    <property type="match status" value="1"/>
</dbReference>
<dbReference type="PANTHER" id="PTHR11228">
    <property type="entry name" value="RADICAL SAM DOMAIN PROTEIN"/>
    <property type="match status" value="1"/>
</dbReference>
<keyword evidence="3" id="KW-0408">Iron</keyword>
<comment type="caution">
    <text evidence="7">The sequence shown here is derived from an EMBL/GenBank/DDBJ whole genome shotgun (WGS) entry which is preliminary data.</text>
</comment>
<dbReference type="InterPro" id="IPR007197">
    <property type="entry name" value="rSAM"/>
</dbReference>
<dbReference type="GO" id="GO:0051536">
    <property type="term" value="F:iron-sulfur cluster binding"/>
    <property type="evidence" value="ECO:0007669"/>
    <property type="project" value="UniProtKB-KW"/>
</dbReference>
<proteinExistence type="predicted"/>
<dbReference type="EMBL" id="LAZR01028093">
    <property type="protein sequence ID" value="KKL63651.1"/>
    <property type="molecule type" value="Genomic_DNA"/>
</dbReference>
<dbReference type="Pfam" id="PF13186">
    <property type="entry name" value="SPASM"/>
    <property type="match status" value="1"/>
</dbReference>
<evidence type="ECO:0000256" key="2">
    <source>
        <dbReference type="ARBA" id="ARBA00022723"/>
    </source>
</evidence>
<dbReference type="CDD" id="cd01335">
    <property type="entry name" value="Radical_SAM"/>
    <property type="match status" value="1"/>
</dbReference>
<evidence type="ECO:0000256" key="3">
    <source>
        <dbReference type="ARBA" id="ARBA00023004"/>
    </source>
</evidence>